<dbReference type="PRINTS" id="PR00258">
    <property type="entry name" value="SPERACTRCPTR"/>
</dbReference>
<evidence type="ECO:0000313" key="8">
    <source>
        <dbReference type="Proteomes" id="UP000694523"/>
    </source>
</evidence>
<reference evidence="7" key="1">
    <citation type="submission" date="2025-08" db="UniProtKB">
        <authorList>
            <consortium name="Ensembl"/>
        </authorList>
    </citation>
    <scope>IDENTIFICATION</scope>
</reference>
<dbReference type="GO" id="GO:0005886">
    <property type="term" value="C:plasma membrane"/>
    <property type="evidence" value="ECO:0007669"/>
    <property type="project" value="TreeGrafter"/>
</dbReference>
<dbReference type="GO" id="GO:0004252">
    <property type="term" value="F:serine-type endopeptidase activity"/>
    <property type="evidence" value="ECO:0007669"/>
    <property type="project" value="TreeGrafter"/>
</dbReference>
<protein>
    <recommendedName>
        <fullName evidence="6">SRCR domain-containing protein</fullName>
    </recommendedName>
</protein>
<keyword evidence="4" id="KW-0325">Glycoprotein</keyword>
<dbReference type="Ensembl" id="ENSNMLT00000003943.1">
    <property type="protein sequence ID" value="ENSNMLP00000003449.1"/>
    <property type="gene ID" value="ENSNMLG00000002478.1"/>
</dbReference>
<dbReference type="Proteomes" id="UP000694523">
    <property type="component" value="Unplaced"/>
</dbReference>
<feature type="disulfide bond" evidence="5">
    <location>
        <begin position="47"/>
        <end position="111"/>
    </location>
</feature>
<keyword evidence="3 5" id="KW-1015">Disulfide bond</keyword>
<feature type="domain" description="SRCR" evidence="6">
    <location>
        <begin position="21"/>
        <end position="122"/>
    </location>
</feature>
<accession>A0A8C6SAY6</accession>
<dbReference type="PANTHER" id="PTHR48071">
    <property type="entry name" value="SRCR DOMAIN-CONTAINING PROTEIN"/>
    <property type="match status" value="1"/>
</dbReference>
<reference evidence="7" key="2">
    <citation type="submission" date="2025-09" db="UniProtKB">
        <authorList>
            <consortium name="Ensembl"/>
        </authorList>
    </citation>
    <scope>IDENTIFICATION</scope>
</reference>
<feature type="disulfide bond" evidence="5">
    <location>
        <begin position="91"/>
        <end position="101"/>
    </location>
</feature>
<dbReference type="Pfam" id="PF00530">
    <property type="entry name" value="SRCR"/>
    <property type="match status" value="1"/>
</dbReference>
<evidence type="ECO:0000256" key="3">
    <source>
        <dbReference type="ARBA" id="ARBA00023157"/>
    </source>
</evidence>
<evidence type="ECO:0000256" key="1">
    <source>
        <dbReference type="ARBA" id="ARBA00022729"/>
    </source>
</evidence>
<keyword evidence="8" id="KW-1185">Reference proteome</keyword>
<evidence type="ECO:0000259" key="6">
    <source>
        <dbReference type="PROSITE" id="PS50287"/>
    </source>
</evidence>
<evidence type="ECO:0000256" key="5">
    <source>
        <dbReference type="PROSITE-ProRule" id="PRU00196"/>
    </source>
</evidence>
<dbReference type="SMART" id="SM00202">
    <property type="entry name" value="SR"/>
    <property type="match status" value="1"/>
</dbReference>
<proteinExistence type="predicted"/>
<dbReference type="Gene3D" id="3.10.250.10">
    <property type="entry name" value="SRCR-like domain"/>
    <property type="match status" value="1"/>
</dbReference>
<sequence length="130" mass="13532">ICVTSLTQIKVQVAGVKGGQIRLVGPGSSRCSGRVEVYYNSQWGTVCDDDWDMPDATVVCRQLDCGTALGAITGANFGQGSDPILLDDVSCSGSESSLTQCGHRGFGSHNCGHSEDAGVVCSGKTLYKLL</sequence>
<keyword evidence="2" id="KW-0677">Repeat</keyword>
<dbReference type="InterPro" id="IPR036772">
    <property type="entry name" value="SRCR-like_dom_sf"/>
</dbReference>
<dbReference type="AlphaFoldDB" id="A0A8C6SAY6"/>
<dbReference type="GO" id="GO:0031638">
    <property type="term" value="P:zymogen activation"/>
    <property type="evidence" value="ECO:0007669"/>
    <property type="project" value="TreeGrafter"/>
</dbReference>
<dbReference type="InterPro" id="IPR001190">
    <property type="entry name" value="SRCR"/>
</dbReference>
<evidence type="ECO:0000256" key="2">
    <source>
        <dbReference type="ARBA" id="ARBA00022737"/>
    </source>
</evidence>
<dbReference type="SUPFAM" id="SSF56487">
    <property type="entry name" value="SRCR-like"/>
    <property type="match status" value="1"/>
</dbReference>
<evidence type="ECO:0000313" key="7">
    <source>
        <dbReference type="Ensembl" id="ENSNMLP00000003449.1"/>
    </source>
</evidence>
<organism evidence="7 8">
    <name type="scientific">Neogobius melanostomus</name>
    <name type="common">round goby</name>
    <dbReference type="NCBI Taxonomy" id="47308"/>
    <lineage>
        <taxon>Eukaryota</taxon>
        <taxon>Metazoa</taxon>
        <taxon>Chordata</taxon>
        <taxon>Craniata</taxon>
        <taxon>Vertebrata</taxon>
        <taxon>Euteleostomi</taxon>
        <taxon>Actinopterygii</taxon>
        <taxon>Neopterygii</taxon>
        <taxon>Teleostei</taxon>
        <taxon>Neoteleostei</taxon>
        <taxon>Acanthomorphata</taxon>
        <taxon>Gobiaria</taxon>
        <taxon>Gobiiformes</taxon>
        <taxon>Gobioidei</taxon>
        <taxon>Gobiidae</taxon>
        <taxon>Benthophilinae</taxon>
        <taxon>Neogobiini</taxon>
        <taxon>Neogobius</taxon>
    </lineage>
</organism>
<dbReference type="PROSITE" id="PS50287">
    <property type="entry name" value="SRCR_2"/>
    <property type="match status" value="1"/>
</dbReference>
<dbReference type="PANTHER" id="PTHR48071:SF27">
    <property type="entry name" value="SCAVENGER RECEPTOR CYSTEINE-RICH TYPE 1 PROTEIN M130-LIKE"/>
    <property type="match status" value="1"/>
</dbReference>
<keyword evidence="1" id="KW-0732">Signal</keyword>
<evidence type="ECO:0000256" key="4">
    <source>
        <dbReference type="ARBA" id="ARBA00023180"/>
    </source>
</evidence>
<name>A0A8C6SAY6_9GOBI</name>
<dbReference type="FunFam" id="3.10.250.10:FF:000006">
    <property type="entry name" value="neurotrypsin isoform X2"/>
    <property type="match status" value="1"/>
</dbReference>
<feature type="disulfide bond" evidence="5">
    <location>
        <begin position="60"/>
        <end position="121"/>
    </location>
</feature>